<accession>A0A1L9VW94</accession>
<evidence type="ECO:0000256" key="7">
    <source>
        <dbReference type="SAM" id="Phobius"/>
    </source>
</evidence>
<dbReference type="EMBL" id="KV878890">
    <property type="protein sequence ID" value="OJJ88181.1"/>
    <property type="molecule type" value="Genomic_DNA"/>
</dbReference>
<feature type="transmembrane region" description="Helical" evidence="7">
    <location>
        <begin position="164"/>
        <end position="181"/>
    </location>
</feature>
<keyword evidence="3 7" id="KW-0812">Transmembrane</keyword>
<reference evidence="10" key="1">
    <citation type="journal article" date="2017" name="Genome Biol.">
        <title>Comparative genomics reveals high biological diversity and specific adaptations in the industrially and medically important fungal genus Aspergillus.</title>
        <authorList>
            <person name="de Vries R.P."/>
            <person name="Riley R."/>
            <person name="Wiebenga A."/>
            <person name="Aguilar-Osorio G."/>
            <person name="Amillis S."/>
            <person name="Uchima C.A."/>
            <person name="Anderluh G."/>
            <person name="Asadollahi M."/>
            <person name="Askin M."/>
            <person name="Barry K."/>
            <person name="Battaglia E."/>
            <person name="Bayram O."/>
            <person name="Benocci T."/>
            <person name="Braus-Stromeyer S.A."/>
            <person name="Caldana C."/>
            <person name="Canovas D."/>
            <person name="Cerqueira G.C."/>
            <person name="Chen F."/>
            <person name="Chen W."/>
            <person name="Choi C."/>
            <person name="Clum A."/>
            <person name="Dos Santos R.A."/>
            <person name="Damasio A.R."/>
            <person name="Diallinas G."/>
            <person name="Emri T."/>
            <person name="Fekete E."/>
            <person name="Flipphi M."/>
            <person name="Freyberg S."/>
            <person name="Gallo A."/>
            <person name="Gournas C."/>
            <person name="Habgood R."/>
            <person name="Hainaut M."/>
            <person name="Harispe M.L."/>
            <person name="Henrissat B."/>
            <person name="Hilden K.S."/>
            <person name="Hope R."/>
            <person name="Hossain A."/>
            <person name="Karabika E."/>
            <person name="Karaffa L."/>
            <person name="Karanyi Z."/>
            <person name="Krasevec N."/>
            <person name="Kuo A."/>
            <person name="Kusch H."/>
            <person name="LaButti K."/>
            <person name="Lagendijk E.L."/>
            <person name="Lapidus A."/>
            <person name="Levasseur A."/>
            <person name="Lindquist E."/>
            <person name="Lipzen A."/>
            <person name="Logrieco A.F."/>
            <person name="MacCabe A."/>
            <person name="Maekelae M.R."/>
            <person name="Malavazi I."/>
            <person name="Melin P."/>
            <person name="Meyer V."/>
            <person name="Mielnichuk N."/>
            <person name="Miskei M."/>
            <person name="Molnar A.P."/>
            <person name="Mule G."/>
            <person name="Ngan C.Y."/>
            <person name="Orejas M."/>
            <person name="Orosz E."/>
            <person name="Ouedraogo J.P."/>
            <person name="Overkamp K.M."/>
            <person name="Park H.-S."/>
            <person name="Perrone G."/>
            <person name="Piumi F."/>
            <person name="Punt P.J."/>
            <person name="Ram A.F."/>
            <person name="Ramon A."/>
            <person name="Rauscher S."/>
            <person name="Record E."/>
            <person name="Riano-Pachon D.M."/>
            <person name="Robert V."/>
            <person name="Roehrig J."/>
            <person name="Ruller R."/>
            <person name="Salamov A."/>
            <person name="Salih N.S."/>
            <person name="Samson R.A."/>
            <person name="Sandor E."/>
            <person name="Sanguinetti M."/>
            <person name="Schuetze T."/>
            <person name="Sepcic K."/>
            <person name="Shelest E."/>
            <person name="Sherlock G."/>
            <person name="Sophianopoulou V."/>
            <person name="Squina F.M."/>
            <person name="Sun H."/>
            <person name="Susca A."/>
            <person name="Todd R.B."/>
            <person name="Tsang A."/>
            <person name="Unkles S.E."/>
            <person name="van de Wiele N."/>
            <person name="van Rossen-Uffink D."/>
            <person name="Oliveira J.V."/>
            <person name="Vesth T.C."/>
            <person name="Visser J."/>
            <person name="Yu J.-H."/>
            <person name="Zhou M."/>
            <person name="Andersen M.R."/>
            <person name="Archer D.B."/>
            <person name="Baker S.E."/>
            <person name="Benoit I."/>
            <person name="Brakhage A.A."/>
            <person name="Braus G.H."/>
            <person name="Fischer R."/>
            <person name="Frisvad J.C."/>
            <person name="Goldman G.H."/>
            <person name="Houbraken J."/>
            <person name="Oakley B."/>
            <person name="Pocsi I."/>
            <person name="Scazzocchio C."/>
            <person name="Seiboth B."/>
            <person name="vanKuyk P.A."/>
            <person name="Wortman J."/>
            <person name="Dyer P.S."/>
            <person name="Grigoriev I.V."/>
        </authorList>
    </citation>
    <scope>NUCLEOTIDE SEQUENCE [LARGE SCALE GENOMIC DNA]</scope>
    <source>
        <strain evidence="10">CBS 516.65</strain>
    </source>
</reference>
<evidence type="ECO:0000259" key="8">
    <source>
        <dbReference type="PROSITE" id="PS50850"/>
    </source>
</evidence>
<evidence type="ECO:0000256" key="3">
    <source>
        <dbReference type="ARBA" id="ARBA00022692"/>
    </source>
</evidence>
<dbReference type="STRING" id="1160497.A0A1L9VW94"/>
<dbReference type="AlphaFoldDB" id="A0A1L9VW94"/>
<dbReference type="SUPFAM" id="SSF103473">
    <property type="entry name" value="MFS general substrate transporter"/>
    <property type="match status" value="1"/>
</dbReference>
<feature type="transmembrane region" description="Helical" evidence="7">
    <location>
        <begin position="405"/>
        <end position="427"/>
    </location>
</feature>
<evidence type="ECO:0000256" key="1">
    <source>
        <dbReference type="ARBA" id="ARBA00004141"/>
    </source>
</evidence>
<dbReference type="PANTHER" id="PTHR23502">
    <property type="entry name" value="MAJOR FACILITATOR SUPERFAMILY"/>
    <property type="match status" value="1"/>
</dbReference>
<evidence type="ECO:0000256" key="6">
    <source>
        <dbReference type="SAM" id="MobiDB-lite"/>
    </source>
</evidence>
<comment type="similarity">
    <text evidence="2">Belongs to the major facilitator superfamily.</text>
</comment>
<dbReference type="GO" id="GO:0022857">
    <property type="term" value="F:transmembrane transporter activity"/>
    <property type="evidence" value="ECO:0007669"/>
    <property type="project" value="InterPro"/>
</dbReference>
<evidence type="ECO:0000256" key="4">
    <source>
        <dbReference type="ARBA" id="ARBA00022989"/>
    </source>
</evidence>
<dbReference type="OrthoDB" id="5296287at2759"/>
<feature type="transmembrane region" description="Helical" evidence="7">
    <location>
        <begin position="334"/>
        <end position="359"/>
    </location>
</feature>
<feature type="region of interest" description="Disordered" evidence="6">
    <location>
        <begin position="1"/>
        <end position="37"/>
    </location>
</feature>
<feature type="domain" description="Major facilitator superfamily (MFS) profile" evidence="8">
    <location>
        <begin position="68"/>
        <end position="499"/>
    </location>
</feature>
<feature type="transmembrane region" description="Helical" evidence="7">
    <location>
        <begin position="109"/>
        <end position="132"/>
    </location>
</feature>
<dbReference type="Gene3D" id="1.20.1250.20">
    <property type="entry name" value="MFS general substrate transporter like domains"/>
    <property type="match status" value="1"/>
</dbReference>
<dbReference type="GeneID" id="34465002"/>
<proteinExistence type="inferred from homology"/>
<feature type="transmembrane region" description="Helical" evidence="7">
    <location>
        <begin position="473"/>
        <end position="493"/>
    </location>
</feature>
<evidence type="ECO:0000256" key="5">
    <source>
        <dbReference type="ARBA" id="ARBA00023136"/>
    </source>
</evidence>
<sequence length="507" mass="55956">MAGEKGSVHRKNTTSLENGDNVPHEGNLYANANSDQNTKEHPDVIIVDWDGNDDSRNPMNWKPFQQYSQVFCGERHYLTHVRTQSLAASMFSPGVWQMMEEFHSSNQELGILVVSIYVLGLALGPIVLAPMSEQYGRLVIYHLCMAIFLVFTIACAVSKTLTQLIVFCFFAGCSGSAPIAMGGGTVSDVFPPQARGAAISIWAVGPLLGPVIGPVAGGFLAENEGWRWTFWVLVIATGAMMIIAAPFLRETYGVVILERIAAKSRKETNDSRIKSRLTPDLTPREMWSQALVRPLKMLVMPMVLALSAYTALCYGYLFLFFTTFTMVFEEQYGFSTGIAGLTYLGLGVGMILGLFANRLTVDRIASKLAERGTRKPEHRLPMMIFLGPLIPAGLFWYGWSAQAHTHWIVPIIGTSFVGFGILGIFLPAQTYLVDAYTRYAASAIAANTLLRSILGSMVPLFGYKMYESLGLGWGNNLLGFIAIAFLPLPVFFYKFGERIRVRTTVEL</sequence>
<feature type="transmembrane region" description="Helical" evidence="7">
    <location>
        <begin position="380"/>
        <end position="399"/>
    </location>
</feature>
<dbReference type="VEuPathDB" id="FungiDB:ASPGLDRAFT_64190"/>
<dbReference type="InterPro" id="IPR011701">
    <property type="entry name" value="MFS"/>
</dbReference>
<dbReference type="PROSITE" id="PS50850">
    <property type="entry name" value="MFS"/>
    <property type="match status" value="1"/>
</dbReference>
<dbReference type="GO" id="GO:0016020">
    <property type="term" value="C:membrane"/>
    <property type="evidence" value="ECO:0007669"/>
    <property type="project" value="UniProtKB-SubCell"/>
</dbReference>
<feature type="transmembrane region" description="Helical" evidence="7">
    <location>
        <begin position="228"/>
        <end position="248"/>
    </location>
</feature>
<dbReference type="Proteomes" id="UP000184300">
    <property type="component" value="Unassembled WGS sequence"/>
</dbReference>
<feature type="transmembrane region" description="Helical" evidence="7">
    <location>
        <begin position="303"/>
        <end position="328"/>
    </location>
</feature>
<dbReference type="InterPro" id="IPR020846">
    <property type="entry name" value="MFS_dom"/>
</dbReference>
<name>A0A1L9VW94_ASPGL</name>
<feature type="transmembrane region" description="Helical" evidence="7">
    <location>
        <begin position="138"/>
        <end position="157"/>
    </location>
</feature>
<organism evidence="9 10">
    <name type="scientific">Aspergillus glaucus CBS 516.65</name>
    <dbReference type="NCBI Taxonomy" id="1160497"/>
    <lineage>
        <taxon>Eukaryota</taxon>
        <taxon>Fungi</taxon>
        <taxon>Dikarya</taxon>
        <taxon>Ascomycota</taxon>
        <taxon>Pezizomycotina</taxon>
        <taxon>Eurotiomycetes</taxon>
        <taxon>Eurotiomycetidae</taxon>
        <taxon>Eurotiales</taxon>
        <taxon>Aspergillaceae</taxon>
        <taxon>Aspergillus</taxon>
        <taxon>Aspergillus subgen. Aspergillus</taxon>
    </lineage>
</organism>
<dbReference type="PANTHER" id="PTHR23502:SF68">
    <property type="entry name" value="MULTIDRUG TRANSPORTER, PUTATIVE (AFU_ORTHOLOGUE AFUA_3G01120)-RELATED"/>
    <property type="match status" value="1"/>
</dbReference>
<keyword evidence="10" id="KW-1185">Reference proteome</keyword>
<keyword evidence="4 7" id="KW-1133">Transmembrane helix</keyword>
<dbReference type="InterPro" id="IPR036259">
    <property type="entry name" value="MFS_trans_sf"/>
</dbReference>
<dbReference type="FunFam" id="1.20.1250.20:FF:000011">
    <property type="entry name" value="MFS multidrug transporter, putative"/>
    <property type="match status" value="1"/>
</dbReference>
<dbReference type="RefSeq" id="XP_022404864.1">
    <property type="nucleotide sequence ID" value="XM_022548742.1"/>
</dbReference>
<evidence type="ECO:0000313" key="9">
    <source>
        <dbReference type="EMBL" id="OJJ88181.1"/>
    </source>
</evidence>
<dbReference type="CDD" id="cd17323">
    <property type="entry name" value="MFS_Tpo1_MDR_like"/>
    <property type="match status" value="1"/>
</dbReference>
<protein>
    <recommendedName>
        <fullName evidence="8">Major facilitator superfamily (MFS) profile domain-containing protein</fullName>
    </recommendedName>
</protein>
<evidence type="ECO:0000313" key="10">
    <source>
        <dbReference type="Proteomes" id="UP000184300"/>
    </source>
</evidence>
<gene>
    <name evidence="9" type="ORF">ASPGLDRAFT_64190</name>
</gene>
<dbReference type="Pfam" id="PF07690">
    <property type="entry name" value="MFS_1"/>
    <property type="match status" value="1"/>
</dbReference>
<evidence type="ECO:0000256" key="2">
    <source>
        <dbReference type="ARBA" id="ARBA00008335"/>
    </source>
</evidence>
<comment type="subcellular location">
    <subcellularLocation>
        <location evidence="1">Membrane</location>
        <topology evidence="1">Multi-pass membrane protein</topology>
    </subcellularLocation>
</comment>
<keyword evidence="5 7" id="KW-0472">Membrane</keyword>